<evidence type="ECO:0000256" key="1">
    <source>
        <dbReference type="ARBA" id="ARBA00004123"/>
    </source>
</evidence>
<evidence type="ECO:0000313" key="12">
    <source>
        <dbReference type="Proteomes" id="UP000799539"/>
    </source>
</evidence>
<feature type="compositionally biased region" description="Basic and acidic residues" evidence="10">
    <location>
        <begin position="365"/>
        <end position="374"/>
    </location>
</feature>
<evidence type="ECO:0000256" key="8">
    <source>
        <dbReference type="ARBA" id="ARBA00032018"/>
    </source>
</evidence>
<dbReference type="GO" id="GO:0016592">
    <property type="term" value="C:mediator complex"/>
    <property type="evidence" value="ECO:0007669"/>
    <property type="project" value="InterPro"/>
</dbReference>
<dbReference type="Pfam" id="PF08633">
    <property type="entry name" value="Rox3"/>
    <property type="match status" value="1"/>
</dbReference>
<evidence type="ECO:0000256" key="9">
    <source>
        <dbReference type="RuleBase" id="RU364151"/>
    </source>
</evidence>
<dbReference type="GO" id="GO:0006357">
    <property type="term" value="P:regulation of transcription by RNA polymerase II"/>
    <property type="evidence" value="ECO:0007669"/>
    <property type="project" value="InterPro"/>
</dbReference>
<dbReference type="PANTHER" id="PTHR28270">
    <property type="entry name" value="MEDIATOR OF RNA POLYMERASE II TRANSCRIPTION SUBUNIT 19"/>
    <property type="match status" value="1"/>
</dbReference>
<comment type="function">
    <text evidence="9">Component of the Mediator complex, a coactivator involved in the regulated transcription of nearly all RNA polymerase II-dependent genes. Mediator functions as a bridge to convey information from gene-specific regulatory proteins to the basal RNA polymerase II transcription machinery. Mediator is recruited to promoters by direct interactions with regulatory proteins and serves as a scaffold for the assembly of a functional preinitiation complex with RNA polymerase II and the general transcription factors.</text>
</comment>
<evidence type="ECO:0000256" key="3">
    <source>
        <dbReference type="ARBA" id="ARBA00019615"/>
    </source>
</evidence>
<evidence type="ECO:0000256" key="6">
    <source>
        <dbReference type="ARBA" id="ARBA00023163"/>
    </source>
</evidence>
<evidence type="ECO:0000256" key="10">
    <source>
        <dbReference type="SAM" id="MobiDB-lite"/>
    </source>
</evidence>
<dbReference type="PANTHER" id="PTHR28270:SF1">
    <property type="entry name" value="MEDIATOR OF RNA POLYMERASE II TRANSCRIPTION SUBUNIT 19"/>
    <property type="match status" value="1"/>
</dbReference>
<dbReference type="EMBL" id="ML992667">
    <property type="protein sequence ID" value="KAF2214778.1"/>
    <property type="molecule type" value="Genomic_DNA"/>
</dbReference>
<comment type="subcellular location">
    <subcellularLocation>
        <location evidence="1 9">Nucleus</location>
    </subcellularLocation>
</comment>
<evidence type="ECO:0000256" key="4">
    <source>
        <dbReference type="ARBA" id="ARBA00023015"/>
    </source>
</evidence>
<evidence type="ECO:0000313" key="11">
    <source>
        <dbReference type="EMBL" id="KAF2214778.1"/>
    </source>
</evidence>
<feature type="compositionally biased region" description="Polar residues" evidence="10">
    <location>
        <begin position="322"/>
        <end position="332"/>
    </location>
</feature>
<feature type="compositionally biased region" description="Basic and acidic residues" evidence="10">
    <location>
        <begin position="83"/>
        <end position="92"/>
    </location>
</feature>
<dbReference type="GO" id="GO:0003712">
    <property type="term" value="F:transcription coregulator activity"/>
    <property type="evidence" value="ECO:0007669"/>
    <property type="project" value="InterPro"/>
</dbReference>
<feature type="region of interest" description="Disordered" evidence="10">
    <location>
        <begin position="1"/>
        <end position="145"/>
    </location>
</feature>
<feature type="compositionally biased region" description="Basic and acidic residues" evidence="10">
    <location>
        <begin position="1"/>
        <end position="15"/>
    </location>
</feature>
<reference evidence="11" key="1">
    <citation type="journal article" date="2020" name="Stud. Mycol.">
        <title>101 Dothideomycetes genomes: a test case for predicting lifestyles and emergence of pathogens.</title>
        <authorList>
            <person name="Haridas S."/>
            <person name="Albert R."/>
            <person name="Binder M."/>
            <person name="Bloem J."/>
            <person name="Labutti K."/>
            <person name="Salamov A."/>
            <person name="Andreopoulos B."/>
            <person name="Baker S."/>
            <person name="Barry K."/>
            <person name="Bills G."/>
            <person name="Bluhm B."/>
            <person name="Cannon C."/>
            <person name="Castanera R."/>
            <person name="Culley D."/>
            <person name="Daum C."/>
            <person name="Ezra D."/>
            <person name="Gonzalez J."/>
            <person name="Henrissat B."/>
            <person name="Kuo A."/>
            <person name="Liang C."/>
            <person name="Lipzen A."/>
            <person name="Lutzoni F."/>
            <person name="Magnuson J."/>
            <person name="Mondo S."/>
            <person name="Nolan M."/>
            <person name="Ohm R."/>
            <person name="Pangilinan J."/>
            <person name="Park H.-J."/>
            <person name="Ramirez L."/>
            <person name="Alfaro M."/>
            <person name="Sun H."/>
            <person name="Tritt A."/>
            <person name="Yoshinaga Y."/>
            <person name="Zwiers L.-H."/>
            <person name="Turgeon B."/>
            <person name="Goodwin S."/>
            <person name="Spatafora J."/>
            <person name="Crous P."/>
            <person name="Grigoriev I."/>
        </authorList>
    </citation>
    <scope>NUCLEOTIDE SEQUENCE</scope>
    <source>
        <strain evidence="11">SCOH1-5</strain>
    </source>
</reference>
<dbReference type="OrthoDB" id="2160599at2759"/>
<keyword evidence="12" id="KW-1185">Reference proteome</keyword>
<feature type="compositionally biased region" description="Polar residues" evidence="10">
    <location>
        <begin position="46"/>
        <end position="61"/>
    </location>
</feature>
<evidence type="ECO:0000256" key="7">
    <source>
        <dbReference type="ARBA" id="ARBA00023242"/>
    </source>
</evidence>
<feature type="region of interest" description="Disordered" evidence="10">
    <location>
        <begin position="299"/>
        <end position="404"/>
    </location>
</feature>
<organism evidence="11 12">
    <name type="scientific">Cercospora zeae-maydis SCOH1-5</name>
    <dbReference type="NCBI Taxonomy" id="717836"/>
    <lineage>
        <taxon>Eukaryota</taxon>
        <taxon>Fungi</taxon>
        <taxon>Dikarya</taxon>
        <taxon>Ascomycota</taxon>
        <taxon>Pezizomycotina</taxon>
        <taxon>Dothideomycetes</taxon>
        <taxon>Dothideomycetidae</taxon>
        <taxon>Mycosphaerellales</taxon>
        <taxon>Mycosphaerellaceae</taxon>
        <taxon>Cercospora</taxon>
    </lineage>
</organism>
<keyword evidence="6 9" id="KW-0804">Transcription</keyword>
<dbReference type="AlphaFoldDB" id="A0A6A6FNK2"/>
<comment type="subunit">
    <text evidence="9">Component of the Mediator complex.</text>
</comment>
<name>A0A6A6FNK2_9PEZI</name>
<protein>
    <recommendedName>
        <fullName evidence="3 9">Mediator of RNA polymerase II transcription subunit 19</fullName>
    </recommendedName>
    <alternativeName>
        <fullName evidence="8 9">Mediator complex subunit 19</fullName>
    </alternativeName>
</protein>
<comment type="similarity">
    <text evidence="2 9">Belongs to the Mediator complex subunit 19 family.</text>
</comment>
<sequence>MSAHDGERSPKRQRLDSYSPASPRPTVEPTKTFVPNYSTPPPSVRMSPSWNAQSQTSQQLHHQPGGINFPSPPSTAGFQTRMANRDSEHSDSGHQTPASQDDGDVRKDGDGDLEMTDRREHGGDGHRRSDHERHGGEGYDAATSSPGVVPQLYRIRTTPIVPSRPHVSQNLLALYDLSAIQRRVARVDEAGNKIKLRKSYANKVKNLGLEGLNKATPNRGELEGLTDPGWSMEVAPGQTMWDQKWQENKLGDPAAENELLGKLDSALQFQPGRLPKVEHESWKKTLGLDESTLAAKSLAAAKDAKRPAPPAHLAKTAPATAMKNSAPSSPRNGQRLDRTGKKRSYGDSSFEGYGEGYEDDTDLDDNGRRRDSSKRQKRKEFPSNANSPALSSGGGSSMVGVRSS</sequence>
<accession>A0A6A6FNK2</accession>
<feature type="compositionally biased region" description="Basic and acidic residues" evidence="10">
    <location>
        <begin position="103"/>
        <end position="137"/>
    </location>
</feature>
<keyword evidence="4 9" id="KW-0805">Transcription regulation</keyword>
<keyword evidence="5 9" id="KW-0010">Activator</keyword>
<evidence type="ECO:0000256" key="2">
    <source>
        <dbReference type="ARBA" id="ARBA00009259"/>
    </source>
</evidence>
<dbReference type="InterPro" id="IPR013942">
    <property type="entry name" value="Mediator_Med19_fun"/>
</dbReference>
<keyword evidence="7 9" id="KW-0539">Nucleus</keyword>
<proteinExistence type="inferred from homology"/>
<evidence type="ECO:0000256" key="5">
    <source>
        <dbReference type="ARBA" id="ARBA00023159"/>
    </source>
</evidence>
<dbReference type="GO" id="GO:0070847">
    <property type="term" value="C:core mediator complex"/>
    <property type="evidence" value="ECO:0007669"/>
    <property type="project" value="TreeGrafter"/>
</dbReference>
<gene>
    <name evidence="9" type="primary">MED19</name>
    <name evidence="11" type="ORF">CERZMDRAFT_82700</name>
</gene>
<dbReference type="Proteomes" id="UP000799539">
    <property type="component" value="Unassembled WGS sequence"/>
</dbReference>